<proteinExistence type="predicted"/>
<keyword evidence="1" id="KW-0812">Transmembrane</keyword>
<organism evidence="2 3">
    <name type="scientific">Neolewinella maritima</name>
    <dbReference type="NCBI Taxonomy" id="1383882"/>
    <lineage>
        <taxon>Bacteria</taxon>
        <taxon>Pseudomonadati</taxon>
        <taxon>Bacteroidota</taxon>
        <taxon>Saprospiria</taxon>
        <taxon>Saprospirales</taxon>
        <taxon>Lewinellaceae</taxon>
        <taxon>Neolewinella</taxon>
    </lineage>
</organism>
<accession>A0ABM9B190</accession>
<sequence>MGKQSTKHKYRSRGDKNRETARTVRLLLLAAVLFGLFLLIRQLV</sequence>
<protein>
    <submittedName>
        <fullName evidence="2">Uncharacterized protein</fullName>
    </submittedName>
</protein>
<name>A0ABM9B190_9BACT</name>
<comment type="caution">
    <text evidence="2">The sequence shown here is derived from an EMBL/GenBank/DDBJ whole genome shotgun (WGS) entry which is preliminary data.</text>
</comment>
<dbReference type="Proteomes" id="UP000837803">
    <property type="component" value="Unassembled WGS sequence"/>
</dbReference>
<gene>
    <name evidence="2" type="ORF">LEM8419_01964</name>
</gene>
<evidence type="ECO:0000313" key="2">
    <source>
        <dbReference type="EMBL" id="CAH1000946.1"/>
    </source>
</evidence>
<dbReference type="RefSeq" id="WP_264758999.1">
    <property type="nucleotide sequence ID" value="NZ_CAKLPZ010000002.1"/>
</dbReference>
<keyword evidence="1" id="KW-0472">Membrane</keyword>
<evidence type="ECO:0000256" key="1">
    <source>
        <dbReference type="SAM" id="Phobius"/>
    </source>
</evidence>
<dbReference type="EMBL" id="CAKLPZ010000002">
    <property type="protein sequence ID" value="CAH1000946.1"/>
    <property type="molecule type" value="Genomic_DNA"/>
</dbReference>
<reference evidence="2" key="1">
    <citation type="submission" date="2021-12" db="EMBL/GenBank/DDBJ databases">
        <authorList>
            <person name="Rodrigo-Torres L."/>
            <person name="Arahal R. D."/>
            <person name="Lucena T."/>
        </authorList>
    </citation>
    <scope>NUCLEOTIDE SEQUENCE</scope>
    <source>
        <strain evidence="2">CECT 8419</strain>
    </source>
</reference>
<feature type="transmembrane region" description="Helical" evidence="1">
    <location>
        <begin position="21"/>
        <end position="40"/>
    </location>
</feature>
<evidence type="ECO:0000313" key="3">
    <source>
        <dbReference type="Proteomes" id="UP000837803"/>
    </source>
</evidence>
<keyword evidence="1" id="KW-1133">Transmembrane helix</keyword>
<keyword evidence="3" id="KW-1185">Reference proteome</keyword>